<evidence type="ECO:0000313" key="3">
    <source>
        <dbReference type="Proteomes" id="UP000192591"/>
    </source>
</evidence>
<keyword evidence="3" id="KW-1185">Reference proteome</keyword>
<dbReference type="EMBL" id="MWIH01000006">
    <property type="protein sequence ID" value="OQO91276.1"/>
    <property type="molecule type" value="Genomic_DNA"/>
</dbReference>
<evidence type="ECO:0000313" key="2">
    <source>
        <dbReference type="EMBL" id="OQO91276.1"/>
    </source>
</evidence>
<organism evidence="2 3">
    <name type="scientific">Saccharomonospora piscinae</name>
    <dbReference type="NCBI Taxonomy" id="687388"/>
    <lineage>
        <taxon>Bacteria</taxon>
        <taxon>Bacillati</taxon>
        <taxon>Actinomycetota</taxon>
        <taxon>Actinomycetes</taxon>
        <taxon>Pseudonocardiales</taxon>
        <taxon>Pseudonocardiaceae</taxon>
        <taxon>Saccharomonospora</taxon>
    </lineage>
</organism>
<protein>
    <submittedName>
        <fullName evidence="2">Uncharacterized protein</fullName>
    </submittedName>
</protein>
<comment type="caution">
    <text evidence="2">The sequence shown here is derived from an EMBL/GenBank/DDBJ whole genome shotgun (WGS) entry which is preliminary data.</text>
</comment>
<proteinExistence type="predicted"/>
<evidence type="ECO:0000256" key="1">
    <source>
        <dbReference type="SAM" id="MobiDB-lite"/>
    </source>
</evidence>
<accession>A0A1V9A2L7</accession>
<name>A0A1V9A2L7_SACPI</name>
<feature type="region of interest" description="Disordered" evidence="1">
    <location>
        <begin position="133"/>
        <end position="154"/>
    </location>
</feature>
<dbReference type="AlphaFoldDB" id="A0A1V9A2L7"/>
<reference evidence="2 3" key="1">
    <citation type="submission" date="2017-02" db="EMBL/GenBank/DDBJ databases">
        <title>Draft genome of Saccharomonospora sp. 154.</title>
        <authorList>
            <person name="Alonso-Carmona G.S."/>
            <person name="De La Haba R."/>
            <person name="Vera-Gargallo B."/>
            <person name="Sandoval-Trujillo A.H."/>
            <person name="Ramirez-Duran N."/>
            <person name="Ventosa A."/>
        </authorList>
    </citation>
    <scope>NUCLEOTIDE SEQUENCE [LARGE SCALE GENOMIC DNA]</scope>
    <source>
        <strain evidence="2 3">LRS4.154</strain>
    </source>
</reference>
<sequence>MEVAGSAGALAPGGAIVSAASALNRSMGVESMAQMSQAADGLVASAKSGGFTVTKEAADPIIKTLEEFIEKIETLKFDMKVFDQAPQLGEHDYGKKMAQHLHEAANDDKSARFALGSLQDVLRQSREALLRASDQYQEQEESTRDVFRKLGGGG</sequence>
<gene>
    <name evidence="2" type="ORF">B1813_16960</name>
</gene>
<dbReference type="STRING" id="1962155.B1813_16960"/>
<dbReference type="Proteomes" id="UP000192591">
    <property type="component" value="Unassembled WGS sequence"/>
</dbReference>